<protein>
    <recommendedName>
        <fullName evidence="3">histidine kinase</fullName>
        <ecNumber evidence="3">2.7.13.3</ecNumber>
    </recommendedName>
</protein>
<proteinExistence type="predicted"/>
<dbReference type="EC" id="2.7.13.3" evidence="3"/>
<accession>A0ABP5WM68</accession>
<dbReference type="PROSITE" id="PS50109">
    <property type="entry name" value="HIS_KIN"/>
    <property type="match status" value="1"/>
</dbReference>
<evidence type="ECO:0000256" key="4">
    <source>
        <dbReference type="ARBA" id="ARBA00022553"/>
    </source>
</evidence>
<dbReference type="InterPro" id="IPR013767">
    <property type="entry name" value="PAS_fold"/>
</dbReference>
<comment type="catalytic activity">
    <reaction evidence="1">
        <text>ATP + protein L-histidine = ADP + protein N-phospho-L-histidine.</text>
        <dbReference type="EC" id="2.7.13.3"/>
    </reaction>
</comment>
<keyword evidence="4" id="KW-0597">Phosphoprotein</keyword>
<dbReference type="PROSITE" id="PS50112">
    <property type="entry name" value="PAS"/>
    <property type="match status" value="1"/>
</dbReference>
<dbReference type="CDD" id="cd00130">
    <property type="entry name" value="PAS"/>
    <property type="match status" value="1"/>
</dbReference>
<dbReference type="InterPro" id="IPR004358">
    <property type="entry name" value="Sig_transdc_His_kin-like_C"/>
</dbReference>
<dbReference type="Gene3D" id="3.30.450.20">
    <property type="entry name" value="PAS domain"/>
    <property type="match status" value="1"/>
</dbReference>
<dbReference type="InterPro" id="IPR000014">
    <property type="entry name" value="PAS"/>
</dbReference>
<sequence length="328" mass="36282">MGEPRLPEWTSEYGIVAVDELGIIRLCNQTAEELFGRPADELVGSPFGFPLTAGASTDLDLAIPGKRKRVVEMRVTTMNLEGEQLYLVVLRDAARRRKAELKLSRALERQNTVIAMAAHELSSPLAAIGALASTLRDPEARLSEERRAQALDRIAERTAYLQELVRRLLTASRLEARTEPGHMARVSVLELVLGRLADREDPAREVRVSCPSDLDVLADRSELFEMLSNYLDNAFAYGRPPIDIRAQPEDGARVVIRVCDHGPGVPEEFLPDLFERFTRAPSAARQAEGTGLGLWIVRTLARANHGTAWYEPSEEGGACFCLGLSRAR</sequence>
<dbReference type="SUPFAM" id="SSF55785">
    <property type="entry name" value="PYP-like sensor domain (PAS domain)"/>
    <property type="match status" value="1"/>
</dbReference>
<evidence type="ECO:0000256" key="3">
    <source>
        <dbReference type="ARBA" id="ARBA00012438"/>
    </source>
</evidence>
<dbReference type="Gene3D" id="1.10.287.130">
    <property type="match status" value="1"/>
</dbReference>
<evidence type="ECO:0000313" key="10">
    <source>
        <dbReference type="EMBL" id="GAA2428371.1"/>
    </source>
</evidence>
<dbReference type="SUPFAM" id="SSF55874">
    <property type="entry name" value="ATPase domain of HSP90 chaperone/DNA topoisomerase II/histidine kinase"/>
    <property type="match status" value="1"/>
</dbReference>
<dbReference type="InterPro" id="IPR003594">
    <property type="entry name" value="HATPase_dom"/>
</dbReference>
<dbReference type="RefSeq" id="WP_344591590.1">
    <property type="nucleotide sequence ID" value="NZ_BAAARW010000016.1"/>
</dbReference>
<dbReference type="InterPro" id="IPR036890">
    <property type="entry name" value="HATPase_C_sf"/>
</dbReference>
<dbReference type="PRINTS" id="PR00344">
    <property type="entry name" value="BCTRLSENSOR"/>
</dbReference>
<dbReference type="InterPro" id="IPR003661">
    <property type="entry name" value="HisK_dim/P_dom"/>
</dbReference>
<evidence type="ECO:0000259" key="8">
    <source>
        <dbReference type="PROSITE" id="PS50109"/>
    </source>
</evidence>
<dbReference type="SMART" id="SM00387">
    <property type="entry name" value="HATPase_c"/>
    <property type="match status" value="1"/>
</dbReference>
<gene>
    <name evidence="10" type="ORF">GCM10010191_46810</name>
</gene>
<evidence type="ECO:0000256" key="1">
    <source>
        <dbReference type="ARBA" id="ARBA00000085"/>
    </source>
</evidence>
<organism evidence="10 11">
    <name type="scientific">Actinomadura vinacea</name>
    <dbReference type="NCBI Taxonomy" id="115336"/>
    <lineage>
        <taxon>Bacteria</taxon>
        <taxon>Bacillati</taxon>
        <taxon>Actinomycetota</taxon>
        <taxon>Actinomycetes</taxon>
        <taxon>Streptosporangiales</taxon>
        <taxon>Thermomonosporaceae</taxon>
        <taxon>Actinomadura</taxon>
    </lineage>
</organism>
<evidence type="ECO:0000256" key="6">
    <source>
        <dbReference type="ARBA" id="ARBA00022777"/>
    </source>
</evidence>
<evidence type="ECO:0000256" key="2">
    <source>
        <dbReference type="ARBA" id="ARBA00004236"/>
    </source>
</evidence>
<dbReference type="InterPro" id="IPR035965">
    <property type="entry name" value="PAS-like_dom_sf"/>
</dbReference>
<dbReference type="SUPFAM" id="SSF47384">
    <property type="entry name" value="Homodimeric domain of signal transducing histidine kinase"/>
    <property type="match status" value="1"/>
</dbReference>
<reference evidence="11" key="1">
    <citation type="journal article" date="2019" name="Int. J. Syst. Evol. Microbiol.">
        <title>The Global Catalogue of Microorganisms (GCM) 10K type strain sequencing project: providing services to taxonomists for standard genome sequencing and annotation.</title>
        <authorList>
            <consortium name="The Broad Institute Genomics Platform"/>
            <consortium name="The Broad Institute Genome Sequencing Center for Infectious Disease"/>
            <person name="Wu L."/>
            <person name="Ma J."/>
        </authorList>
    </citation>
    <scope>NUCLEOTIDE SEQUENCE [LARGE SCALE GENOMIC DNA]</scope>
    <source>
        <strain evidence="11">JCM 3325</strain>
    </source>
</reference>
<dbReference type="EMBL" id="BAAARW010000016">
    <property type="protein sequence ID" value="GAA2428371.1"/>
    <property type="molecule type" value="Genomic_DNA"/>
</dbReference>
<feature type="domain" description="PAS" evidence="9">
    <location>
        <begin position="15"/>
        <end position="44"/>
    </location>
</feature>
<comment type="caution">
    <text evidence="10">The sequence shown here is derived from an EMBL/GenBank/DDBJ whole genome shotgun (WGS) entry which is preliminary data.</text>
</comment>
<keyword evidence="7" id="KW-0902">Two-component regulatory system</keyword>
<dbReference type="CDD" id="cd00082">
    <property type="entry name" value="HisKA"/>
    <property type="match status" value="1"/>
</dbReference>
<evidence type="ECO:0000256" key="5">
    <source>
        <dbReference type="ARBA" id="ARBA00022679"/>
    </source>
</evidence>
<dbReference type="SMART" id="SM00388">
    <property type="entry name" value="HisKA"/>
    <property type="match status" value="1"/>
</dbReference>
<dbReference type="InterPro" id="IPR036097">
    <property type="entry name" value="HisK_dim/P_sf"/>
</dbReference>
<keyword evidence="11" id="KW-1185">Reference proteome</keyword>
<keyword evidence="5" id="KW-0808">Transferase</keyword>
<feature type="domain" description="Histidine kinase" evidence="8">
    <location>
        <begin position="116"/>
        <end position="328"/>
    </location>
</feature>
<name>A0ABP5WM68_9ACTN</name>
<dbReference type="Gene3D" id="3.30.565.10">
    <property type="entry name" value="Histidine kinase-like ATPase, C-terminal domain"/>
    <property type="match status" value="1"/>
</dbReference>
<dbReference type="Pfam" id="PF00989">
    <property type="entry name" value="PAS"/>
    <property type="match status" value="1"/>
</dbReference>
<dbReference type="CDD" id="cd00075">
    <property type="entry name" value="HATPase"/>
    <property type="match status" value="1"/>
</dbReference>
<evidence type="ECO:0000256" key="7">
    <source>
        <dbReference type="ARBA" id="ARBA00023012"/>
    </source>
</evidence>
<evidence type="ECO:0000259" key="9">
    <source>
        <dbReference type="PROSITE" id="PS50112"/>
    </source>
</evidence>
<dbReference type="PANTHER" id="PTHR43711">
    <property type="entry name" value="TWO-COMPONENT HISTIDINE KINASE"/>
    <property type="match status" value="1"/>
</dbReference>
<dbReference type="Pfam" id="PF00512">
    <property type="entry name" value="HisKA"/>
    <property type="match status" value="1"/>
</dbReference>
<keyword evidence="6" id="KW-0418">Kinase</keyword>
<dbReference type="Pfam" id="PF02518">
    <property type="entry name" value="HATPase_c"/>
    <property type="match status" value="1"/>
</dbReference>
<comment type="subcellular location">
    <subcellularLocation>
        <location evidence="2">Cell membrane</location>
    </subcellularLocation>
</comment>
<evidence type="ECO:0000313" key="11">
    <source>
        <dbReference type="Proteomes" id="UP001501231"/>
    </source>
</evidence>
<dbReference type="PANTHER" id="PTHR43711:SF1">
    <property type="entry name" value="HISTIDINE KINASE 1"/>
    <property type="match status" value="1"/>
</dbReference>
<dbReference type="InterPro" id="IPR050736">
    <property type="entry name" value="Sensor_HK_Regulatory"/>
</dbReference>
<dbReference type="Proteomes" id="UP001501231">
    <property type="component" value="Unassembled WGS sequence"/>
</dbReference>
<dbReference type="InterPro" id="IPR005467">
    <property type="entry name" value="His_kinase_dom"/>
</dbReference>